<dbReference type="AlphaFoldDB" id="A0AA86UZR3"/>
<dbReference type="EMBL" id="CATOUU010001081">
    <property type="protein sequence ID" value="CAI9970721.1"/>
    <property type="molecule type" value="Genomic_DNA"/>
</dbReference>
<dbReference type="Proteomes" id="UP001642409">
    <property type="component" value="Unassembled WGS sequence"/>
</dbReference>
<organism evidence="1">
    <name type="scientific">Hexamita inflata</name>
    <dbReference type="NCBI Taxonomy" id="28002"/>
    <lineage>
        <taxon>Eukaryota</taxon>
        <taxon>Metamonada</taxon>
        <taxon>Diplomonadida</taxon>
        <taxon>Hexamitidae</taxon>
        <taxon>Hexamitinae</taxon>
        <taxon>Hexamita</taxon>
    </lineage>
</organism>
<accession>A0AA86UZR3</accession>
<sequence>MPTHQRPNNIYIYTQLSFILVRSSGTVSSRQTLEKSQSTTSNIPEIRNLQNQINQEGPRYIIKLMKQCIKGNHHQAMPIQRNNLPYKPKEITSKEKLRRENQFLEMKLANQVKLVADDSVRALVGLY</sequence>
<keyword evidence="3" id="KW-1185">Reference proteome</keyword>
<evidence type="ECO:0000313" key="2">
    <source>
        <dbReference type="EMBL" id="CAL6115620.1"/>
    </source>
</evidence>
<protein>
    <submittedName>
        <fullName evidence="2">Hypothetical_protein</fullName>
    </submittedName>
</protein>
<reference evidence="1" key="1">
    <citation type="submission" date="2023-06" db="EMBL/GenBank/DDBJ databases">
        <authorList>
            <person name="Kurt Z."/>
        </authorList>
    </citation>
    <scope>NUCLEOTIDE SEQUENCE</scope>
</reference>
<evidence type="ECO:0000313" key="3">
    <source>
        <dbReference type="Proteomes" id="UP001642409"/>
    </source>
</evidence>
<reference evidence="2 3" key="2">
    <citation type="submission" date="2024-07" db="EMBL/GenBank/DDBJ databases">
        <authorList>
            <person name="Akdeniz Z."/>
        </authorList>
    </citation>
    <scope>NUCLEOTIDE SEQUENCE [LARGE SCALE GENOMIC DNA]</scope>
</reference>
<gene>
    <name evidence="1" type="ORF">HINF_LOCUS58366</name>
    <name evidence="2" type="ORF">HINF_LOCUS78706</name>
</gene>
<comment type="caution">
    <text evidence="1">The sequence shown here is derived from an EMBL/GenBank/DDBJ whole genome shotgun (WGS) entry which is preliminary data.</text>
</comment>
<name>A0AA86UZR3_9EUKA</name>
<evidence type="ECO:0000313" key="1">
    <source>
        <dbReference type="EMBL" id="CAI9970721.1"/>
    </source>
</evidence>
<dbReference type="EMBL" id="CAXDID020000896">
    <property type="protein sequence ID" value="CAL6115620.1"/>
    <property type="molecule type" value="Genomic_DNA"/>
</dbReference>
<proteinExistence type="predicted"/>